<keyword evidence="1" id="KW-0677">Repeat</keyword>
<feature type="transmembrane region" description="Helical" evidence="2">
    <location>
        <begin position="27"/>
        <end position="47"/>
    </location>
</feature>
<dbReference type="InterPro" id="IPR006633">
    <property type="entry name" value="Carb-bd_sugar_hydrolysis-dom"/>
</dbReference>
<dbReference type="InterPro" id="IPR011050">
    <property type="entry name" value="Pectin_lyase_fold/virulence"/>
</dbReference>
<evidence type="ECO:0000313" key="4">
    <source>
        <dbReference type="EMBL" id="TCC33548.1"/>
    </source>
</evidence>
<dbReference type="InterPro" id="IPR012334">
    <property type="entry name" value="Pectin_lyas_fold"/>
</dbReference>
<keyword evidence="2" id="KW-0472">Membrane</keyword>
<dbReference type="InterPro" id="IPR006626">
    <property type="entry name" value="PbH1"/>
</dbReference>
<protein>
    <submittedName>
        <fullName evidence="4">Right-handed parallel beta-helix repeat-containing protein</fullName>
    </submittedName>
</protein>
<dbReference type="AlphaFoldDB" id="A0A4R0IQI8"/>
<evidence type="ECO:0000256" key="2">
    <source>
        <dbReference type="SAM" id="Phobius"/>
    </source>
</evidence>
<keyword evidence="2" id="KW-1133">Transmembrane helix</keyword>
<dbReference type="SMART" id="SM00710">
    <property type="entry name" value="PbH1"/>
    <property type="match status" value="6"/>
</dbReference>
<proteinExistence type="predicted"/>
<dbReference type="SUPFAM" id="SSF51126">
    <property type="entry name" value="Pectin lyase-like"/>
    <property type="match status" value="1"/>
</dbReference>
<keyword evidence="2" id="KW-0812">Transmembrane</keyword>
<keyword evidence="5" id="KW-1185">Reference proteome</keyword>
<reference evidence="4 5" key="1">
    <citation type="submission" date="2019-02" db="EMBL/GenBank/DDBJ databases">
        <title>Kribbella capetownensis sp. nov. and Kribbella speibonae sp. nov., isolated from soil.</title>
        <authorList>
            <person name="Curtis S.M."/>
            <person name="Norton I."/>
            <person name="Everest G.J."/>
            <person name="Meyers P.R."/>
        </authorList>
    </citation>
    <scope>NUCLEOTIDE SEQUENCE [LARGE SCALE GENOMIC DNA]</scope>
    <source>
        <strain evidence="4 5">DSM 27082</strain>
    </source>
</reference>
<evidence type="ECO:0000259" key="3">
    <source>
        <dbReference type="SMART" id="SM00722"/>
    </source>
</evidence>
<dbReference type="Pfam" id="PF13229">
    <property type="entry name" value="Beta_helix"/>
    <property type="match status" value="1"/>
</dbReference>
<dbReference type="SMART" id="SM00722">
    <property type="entry name" value="CASH"/>
    <property type="match status" value="1"/>
</dbReference>
<feature type="domain" description="Carbohydrate-binding/sugar hydrolysis" evidence="3">
    <location>
        <begin position="193"/>
        <end position="354"/>
    </location>
</feature>
<comment type="caution">
    <text evidence="4">The sequence shown here is derived from an EMBL/GenBank/DDBJ whole genome shotgun (WGS) entry which is preliminary data.</text>
</comment>
<evidence type="ECO:0000256" key="1">
    <source>
        <dbReference type="ARBA" id="ARBA00022737"/>
    </source>
</evidence>
<dbReference type="EMBL" id="SJKA01000005">
    <property type="protein sequence ID" value="TCC33548.1"/>
    <property type="molecule type" value="Genomic_DNA"/>
</dbReference>
<evidence type="ECO:0000313" key="5">
    <source>
        <dbReference type="Proteomes" id="UP000292695"/>
    </source>
</evidence>
<organism evidence="4 5">
    <name type="scientific">Kribbella sindirgiensis</name>
    <dbReference type="NCBI Taxonomy" id="1124744"/>
    <lineage>
        <taxon>Bacteria</taxon>
        <taxon>Bacillati</taxon>
        <taxon>Actinomycetota</taxon>
        <taxon>Actinomycetes</taxon>
        <taxon>Propionibacteriales</taxon>
        <taxon>Kribbellaceae</taxon>
        <taxon>Kribbella</taxon>
    </lineage>
</organism>
<name>A0A4R0IQI8_9ACTN</name>
<dbReference type="OrthoDB" id="3491333at2"/>
<gene>
    <name evidence="4" type="ORF">E0H50_16410</name>
</gene>
<accession>A0A4R0IQI8</accession>
<dbReference type="RefSeq" id="WP_131289090.1">
    <property type="nucleotide sequence ID" value="NZ_SJKA01000005.1"/>
</dbReference>
<dbReference type="Gene3D" id="2.160.20.10">
    <property type="entry name" value="Single-stranded right-handed beta-helix, Pectin lyase-like"/>
    <property type="match status" value="1"/>
</dbReference>
<sequence length="547" mass="57758">MPPEGNALDPGAPPPPSAGTVWSRRRLVLGVVVLVLAALTAVGVFVLDDDPAAKNAPPPATGSPAITNAPVTAPTAPPARICGNSKVLFGPATAPAGAVVVRTTDNVNQLTEANPPGTTFWLSPGTHRLGSGPFAQVIPKDGNTYVGAPGAILDGGRRNRYAFTGYATAVTLKNLTIQNFGPVRTNNDEGVVNHDAAGRWTLTGNTIKDNAGAGVMVGDHNVVRGNCLQNNGQYGFNAYNPGKVTGITIEGNEIAGNNTDDWERLKGGCGCTGGGKFWEVTGAIVRNNWVHDNHSAGLWADTNNTGFVIEGNYISGNLAEGLVYETSYNAGIRGNAFVRNGLGKGPANDGFPTPALYISESGSDPRAPGVFNQTFEISKNVFTDNWAGVILWENADRFAGSAANTSTGSGTLVNPSVVNAKTCNATTIRDQPYLSDCRWKTQNVRVHDNVFNLNPAKVSASCGSSSGCGYNGLFSNWGTFPAWSPYQKATVQDAITFHQGNRFFNNTYSGPWNFIVHEQGNRVNWASWQGAPYGQDQDSVVKVLGER</sequence>
<dbReference type="InterPro" id="IPR039448">
    <property type="entry name" value="Beta_helix"/>
</dbReference>
<dbReference type="Proteomes" id="UP000292695">
    <property type="component" value="Unassembled WGS sequence"/>
</dbReference>